<feature type="domain" description="SCP" evidence="2">
    <location>
        <begin position="100"/>
        <end position="231"/>
    </location>
</feature>
<feature type="signal peptide" evidence="1">
    <location>
        <begin position="1"/>
        <end position="21"/>
    </location>
</feature>
<dbReference type="Proteomes" id="UP000067598">
    <property type="component" value="Unassembled WGS sequence"/>
</dbReference>
<evidence type="ECO:0000313" key="4">
    <source>
        <dbReference type="Proteomes" id="UP000067598"/>
    </source>
</evidence>
<dbReference type="SUPFAM" id="SSF55797">
    <property type="entry name" value="PR-1-like"/>
    <property type="match status" value="1"/>
</dbReference>
<name>A0A109DFQ4_9LACO</name>
<evidence type="ECO:0000313" key="3">
    <source>
        <dbReference type="EMBL" id="KWU04597.1"/>
    </source>
</evidence>
<sequence>MKKRFLIAGASAVMMTLSLTALNSKPVKAAKNAVDFMTYLSKNKSLTKGQRSSARSAVKLLKTGRLGKKPKASWYNEYVDLHSNDDATSAKNIKAVLPYLNSVNRARRSEGVRSLKVSPLLTAASMLNADYQKRGGLKHTHYFKSIGLENIATQSVGLDPVDTWFSEKKSWNYDVKKNHSLKPAKYSPTWTATYDAAVEGTNGYKMAGHYLNLINRNYRVMGFANVSNTGYGNADSYLGSSKGAGISVAKYKALVNAWANK</sequence>
<dbReference type="InterPro" id="IPR014044">
    <property type="entry name" value="CAP_dom"/>
</dbReference>
<dbReference type="EMBL" id="LJGP01000007">
    <property type="protein sequence ID" value="KWU04597.1"/>
    <property type="molecule type" value="Genomic_DNA"/>
</dbReference>
<accession>A0A109DFQ4</accession>
<dbReference type="Gene3D" id="3.40.33.10">
    <property type="entry name" value="CAP"/>
    <property type="match status" value="1"/>
</dbReference>
<dbReference type="AlphaFoldDB" id="A0A109DFQ4"/>
<dbReference type="RefSeq" id="WP_060461741.1">
    <property type="nucleotide sequence ID" value="NZ_AP025162.1"/>
</dbReference>
<dbReference type="PATRIC" id="fig|47770.28.peg.1923"/>
<keyword evidence="1" id="KW-0732">Signal</keyword>
<proteinExistence type="predicted"/>
<evidence type="ECO:0000259" key="2">
    <source>
        <dbReference type="Pfam" id="PF00188"/>
    </source>
</evidence>
<feature type="chain" id="PRO_5038769907" description="SCP domain-containing protein" evidence="1">
    <location>
        <begin position="22"/>
        <end position="261"/>
    </location>
</feature>
<dbReference type="InterPro" id="IPR035940">
    <property type="entry name" value="CAP_sf"/>
</dbReference>
<dbReference type="Pfam" id="PF00188">
    <property type="entry name" value="CAP"/>
    <property type="match status" value="1"/>
</dbReference>
<protein>
    <recommendedName>
        <fullName evidence="2">SCP domain-containing protein</fullName>
    </recommendedName>
</protein>
<evidence type="ECO:0000256" key="1">
    <source>
        <dbReference type="SAM" id="SignalP"/>
    </source>
</evidence>
<organism evidence="3 4">
    <name type="scientific">Lactobacillus crispatus</name>
    <dbReference type="NCBI Taxonomy" id="47770"/>
    <lineage>
        <taxon>Bacteria</taxon>
        <taxon>Bacillati</taxon>
        <taxon>Bacillota</taxon>
        <taxon>Bacilli</taxon>
        <taxon>Lactobacillales</taxon>
        <taxon>Lactobacillaceae</taxon>
        <taxon>Lactobacillus</taxon>
    </lineage>
</organism>
<reference evidence="3 4" key="1">
    <citation type="journal article" date="2016" name="Microbiology (Mosc.)">
        <title>Comparison of Lactobacillus crispatus isolates from Lactobacillus-dominated vaginal microbiomes with isolates from microbiomes containing bacterial vaginosis-associated bacteria.</title>
        <authorList>
            <person name="Abdelmaksoud A.A."/>
            <person name="Koparde V.N."/>
            <person name="Sheth N.U."/>
            <person name="Serrano M.G."/>
            <person name="Glascock A.L."/>
            <person name="Fettweis J.M."/>
            <person name="Strauss Iii J.F."/>
            <person name="Buck G.A."/>
            <person name="Jefferson K.K."/>
        </authorList>
    </citation>
    <scope>NUCLEOTIDE SEQUENCE [LARGE SCALE GENOMIC DNA]</scope>
    <source>
        <strain evidence="3 4">VMC3</strain>
    </source>
</reference>
<gene>
    <name evidence="3" type="ORF">AEL95_01790</name>
</gene>
<comment type="caution">
    <text evidence="3">The sequence shown here is derived from an EMBL/GenBank/DDBJ whole genome shotgun (WGS) entry which is preliminary data.</text>
</comment>